<organism evidence="3 4">
    <name type="scientific">Nocardiopsis metallicus</name>
    <dbReference type="NCBI Taxonomy" id="179819"/>
    <lineage>
        <taxon>Bacteria</taxon>
        <taxon>Bacillati</taxon>
        <taxon>Actinomycetota</taxon>
        <taxon>Actinomycetes</taxon>
        <taxon>Streptosporangiales</taxon>
        <taxon>Nocardiopsidaceae</taxon>
        <taxon>Nocardiopsis</taxon>
    </lineage>
</organism>
<evidence type="ECO:0000313" key="4">
    <source>
        <dbReference type="Proteomes" id="UP000579647"/>
    </source>
</evidence>
<keyword evidence="4" id="KW-1185">Reference proteome</keyword>
<keyword evidence="2" id="KW-0812">Transmembrane</keyword>
<feature type="region of interest" description="Disordered" evidence="1">
    <location>
        <begin position="162"/>
        <end position="181"/>
    </location>
</feature>
<sequence>MDLRLQLGVLRWSWRVAFYAYGVLGTDRYPPFTLSGDVDYPARLEVAAPGDLSRGLALVKWWLLALPHYLVVALFTSGAVRVVSDTGAPAGAGGTEVVFQSPGLIGLLVLFAAVALLFTGSYPRGLFSFVLGLHRWGLRVVAYAALMTDQYPPFVLVKGGTEPTVTEGPGPVPRPGGGEGG</sequence>
<comment type="caution">
    <text evidence="3">The sequence shown here is derived from an EMBL/GenBank/DDBJ whole genome shotgun (WGS) entry which is preliminary data.</text>
</comment>
<dbReference type="Proteomes" id="UP000579647">
    <property type="component" value="Unassembled WGS sequence"/>
</dbReference>
<dbReference type="AlphaFoldDB" id="A0A840WUU4"/>
<evidence type="ECO:0008006" key="5">
    <source>
        <dbReference type="Google" id="ProtNLM"/>
    </source>
</evidence>
<evidence type="ECO:0000256" key="2">
    <source>
        <dbReference type="SAM" id="Phobius"/>
    </source>
</evidence>
<gene>
    <name evidence="3" type="ORF">HNR07_005055</name>
</gene>
<keyword evidence="2" id="KW-1133">Transmembrane helix</keyword>
<dbReference type="InterPro" id="IPR025498">
    <property type="entry name" value="DUF4389"/>
</dbReference>
<feature type="transmembrane region" description="Helical" evidence="2">
    <location>
        <begin position="61"/>
        <end position="83"/>
    </location>
</feature>
<dbReference type="Pfam" id="PF14333">
    <property type="entry name" value="DUF4389"/>
    <property type="match status" value="1"/>
</dbReference>
<keyword evidence="2" id="KW-0472">Membrane</keyword>
<feature type="transmembrane region" description="Helical" evidence="2">
    <location>
        <begin position="103"/>
        <end position="122"/>
    </location>
</feature>
<reference evidence="3 4" key="1">
    <citation type="submission" date="2020-08" db="EMBL/GenBank/DDBJ databases">
        <title>Sequencing the genomes of 1000 actinobacteria strains.</title>
        <authorList>
            <person name="Klenk H.-P."/>
        </authorList>
    </citation>
    <scope>NUCLEOTIDE SEQUENCE [LARGE SCALE GENOMIC DNA]</scope>
    <source>
        <strain evidence="3 4">DSM 44598</strain>
    </source>
</reference>
<accession>A0A840WUU4</accession>
<proteinExistence type="predicted"/>
<protein>
    <recommendedName>
        <fullName evidence="5">DUF4389 domain-containing protein</fullName>
    </recommendedName>
</protein>
<name>A0A840WUU4_9ACTN</name>
<evidence type="ECO:0000256" key="1">
    <source>
        <dbReference type="SAM" id="MobiDB-lite"/>
    </source>
</evidence>
<dbReference type="EMBL" id="JACHDO010000001">
    <property type="protein sequence ID" value="MBB5493918.1"/>
    <property type="molecule type" value="Genomic_DNA"/>
</dbReference>
<evidence type="ECO:0000313" key="3">
    <source>
        <dbReference type="EMBL" id="MBB5493918.1"/>
    </source>
</evidence>